<name>A0A8R1DZT4_CAEJA</name>
<keyword evidence="1" id="KW-0732">Signal</keyword>
<proteinExistence type="predicted"/>
<sequence length="237" mass="27051">MTRHFYFCSLILAFFQTSGGAEPKIVKISRLVDSIANFCTSQDGYESGFCVDYATLKRNSRATHPNATVTTPEEIIDKTAAAEKPPPIKEKPGDIIFTEGNKTTVIEPTASSPDQEEISGLTAQQIRDELRKIIQEENQRKTIQTLEDDPAINFCVRYKERCPKEPVPAEPVQFHRKDEGHIYTREIEFWCTRTKRTAYNYCTEPDLLKVPKYMMFCGVYKHACIDVYKRVIYGSSG</sequence>
<dbReference type="Proteomes" id="UP000005237">
    <property type="component" value="Unassembled WGS sequence"/>
</dbReference>
<reference evidence="2" key="2">
    <citation type="submission" date="2022-06" db="UniProtKB">
        <authorList>
            <consortium name="EnsemblMetazoa"/>
        </authorList>
    </citation>
    <scope>IDENTIFICATION</scope>
    <source>
        <strain evidence="2">DF5081</strain>
    </source>
</reference>
<evidence type="ECO:0000313" key="3">
    <source>
        <dbReference type="Proteomes" id="UP000005237"/>
    </source>
</evidence>
<organism evidence="2 3">
    <name type="scientific">Caenorhabditis japonica</name>
    <dbReference type="NCBI Taxonomy" id="281687"/>
    <lineage>
        <taxon>Eukaryota</taxon>
        <taxon>Metazoa</taxon>
        <taxon>Ecdysozoa</taxon>
        <taxon>Nematoda</taxon>
        <taxon>Chromadorea</taxon>
        <taxon>Rhabditida</taxon>
        <taxon>Rhabditina</taxon>
        <taxon>Rhabditomorpha</taxon>
        <taxon>Rhabditoidea</taxon>
        <taxon>Rhabditidae</taxon>
        <taxon>Peloderinae</taxon>
        <taxon>Caenorhabditis</taxon>
    </lineage>
</organism>
<reference evidence="3" key="1">
    <citation type="submission" date="2010-08" db="EMBL/GenBank/DDBJ databases">
        <authorList>
            <consortium name="Caenorhabditis japonica Sequencing Consortium"/>
            <person name="Wilson R.K."/>
        </authorList>
    </citation>
    <scope>NUCLEOTIDE SEQUENCE [LARGE SCALE GENOMIC DNA]</scope>
    <source>
        <strain evidence="3">DF5081</strain>
    </source>
</reference>
<feature type="chain" id="PRO_5035749115" evidence="1">
    <location>
        <begin position="21"/>
        <end position="237"/>
    </location>
</feature>
<keyword evidence="3" id="KW-1185">Reference proteome</keyword>
<dbReference type="EnsemblMetazoa" id="CJA15790.1">
    <property type="protein sequence ID" value="CJA15790.1"/>
    <property type="gene ID" value="WBGene00134994"/>
</dbReference>
<protein>
    <submittedName>
        <fullName evidence="2">Uncharacterized protein</fullName>
    </submittedName>
</protein>
<evidence type="ECO:0000313" key="2">
    <source>
        <dbReference type="EnsemblMetazoa" id="CJA15790.1"/>
    </source>
</evidence>
<accession>A0A8R1DZT4</accession>
<dbReference type="AlphaFoldDB" id="A0A8R1DZT4"/>
<evidence type="ECO:0000256" key="1">
    <source>
        <dbReference type="SAM" id="SignalP"/>
    </source>
</evidence>
<feature type="signal peptide" evidence="1">
    <location>
        <begin position="1"/>
        <end position="20"/>
    </location>
</feature>